<name>A0A1X7TFG5_AMPQE</name>
<reference evidence="2" key="1">
    <citation type="submission" date="2017-05" db="UniProtKB">
        <authorList>
            <consortium name="EnsemblMetazoa"/>
        </authorList>
    </citation>
    <scope>IDENTIFICATION</scope>
</reference>
<accession>A0A1X7TFG5</accession>
<dbReference type="AlphaFoldDB" id="A0A1X7TFG5"/>
<evidence type="ECO:0000313" key="2">
    <source>
        <dbReference type="EnsemblMetazoa" id="Aqu2.1.13125_001"/>
    </source>
</evidence>
<protein>
    <recommendedName>
        <fullName evidence="1">Transposable element P transposase-like GTP-binding insertion domain-containing protein</fullName>
    </recommendedName>
</protein>
<dbReference type="InParanoid" id="A0A1X7TFG5"/>
<dbReference type="EnsemblMetazoa" id="Aqu2.1.13125_001">
    <property type="protein sequence ID" value="Aqu2.1.13125_001"/>
    <property type="gene ID" value="Aqu2.1.13125"/>
</dbReference>
<evidence type="ECO:0000259" key="1">
    <source>
        <dbReference type="Pfam" id="PF21788"/>
    </source>
</evidence>
<organism evidence="2">
    <name type="scientific">Amphimedon queenslandica</name>
    <name type="common">Sponge</name>
    <dbReference type="NCBI Taxonomy" id="400682"/>
    <lineage>
        <taxon>Eukaryota</taxon>
        <taxon>Metazoa</taxon>
        <taxon>Porifera</taxon>
        <taxon>Demospongiae</taxon>
        <taxon>Heteroscleromorpha</taxon>
        <taxon>Haplosclerida</taxon>
        <taxon>Niphatidae</taxon>
        <taxon>Amphimedon</taxon>
    </lineage>
</organism>
<sequence>MSGDLLYKPFWDSVFRLERMDLKVMGVTFDGLSINRRLLKIHGQSFKCMNKVKNCKEKDISWDHLKRLYESDKRKASGLSMAHKLKHEHIYLNSFSKMRVDLASQALSNSVSMAFSDVSTGDEALETSLFASMFNRFVDMLNVSNFTNGTR</sequence>
<proteinExistence type="predicted"/>
<feature type="domain" description="Transposable element P transposase-like GTP-binding insertion" evidence="1">
    <location>
        <begin position="38"/>
        <end position="147"/>
    </location>
</feature>
<dbReference type="Pfam" id="PF21788">
    <property type="entry name" value="TNP-like_GBD"/>
    <property type="match status" value="1"/>
</dbReference>
<dbReference type="InterPro" id="IPR048366">
    <property type="entry name" value="TNP-like_GBD"/>
</dbReference>